<protein>
    <submittedName>
        <fullName evidence="1">Uncharacterized protein</fullName>
    </submittedName>
</protein>
<keyword evidence="2" id="KW-1185">Reference proteome</keyword>
<accession>A0ACB7YIA3</accession>
<sequence>MKVYYLQFSALRSPVDGLNDAIDYFLTAACKFVIWPIYSPLPCPPSPPPLVYSPLPPANLCSCDHLLRLRICDLAGSPNLRICNLAHHGGGGGFGFGTSRRNEGSLIHGGGGGGFRFGTYQTMIWVPANFLLSLIYCEVVKFAGDYSTSKVVLILYTLLEVDNDSVFRRRLAELALKKEVLRLGAATSVEEGRRSGAESEQRERAWSASVVLAASPFLNKAPKSDLDRYLEEPGLSWTQDFKVLKWWKAESPKYPMLSKMARDFLAIPMSVATSDGAFNTIPREVDSSRTNCEYQRGLCHNIIVNELRLKTIVASSLEFGEPMLCIWILDHLIQKHSNLNRHEKINREAKIPNISIQITSVMDLPTPFVRCHYQRHDYNSERNGGIYSLVTACGRLEEVAFSESLGSDPLIYYASPRFVAKFGPILPVGGAQEWLYKREMDVWISKMIFFSFLPLTFENDEVLWLVKEITTTSVDDQLMPAGLEDLFEVYNRNVWVLFKSGAQVWPVQIVDNHFEAGWDNFCRDHRLRPGFKLVLGSERKWIFDVIILNESLERVSYHWNVVHHHLVNPHPPSVAISTSCLPSVMFSDEYVFEFGYVCQARHSLNQALAVRFEGFLANEDVVEIVFRMGTKEWTVSKVNGCFRLTDLRVFVKALDLHAMDFLYFGVVEASDVRVIVFDANGVERVYMWF</sequence>
<dbReference type="Proteomes" id="UP000828048">
    <property type="component" value="Chromosome 8"/>
</dbReference>
<proteinExistence type="predicted"/>
<evidence type="ECO:0000313" key="1">
    <source>
        <dbReference type="EMBL" id="KAH7852913.1"/>
    </source>
</evidence>
<gene>
    <name evidence="1" type="ORF">Vadar_030874</name>
</gene>
<dbReference type="EMBL" id="CM037158">
    <property type="protein sequence ID" value="KAH7852913.1"/>
    <property type="molecule type" value="Genomic_DNA"/>
</dbReference>
<reference evidence="1 2" key="1">
    <citation type="journal article" date="2021" name="Hortic Res">
        <title>High-quality reference genome and annotation aids understanding of berry development for evergreen blueberry (Vaccinium darrowii).</title>
        <authorList>
            <person name="Yu J."/>
            <person name="Hulse-Kemp A.M."/>
            <person name="Babiker E."/>
            <person name="Staton M."/>
        </authorList>
    </citation>
    <scope>NUCLEOTIDE SEQUENCE [LARGE SCALE GENOMIC DNA]</scope>
    <source>
        <strain evidence="2">cv. NJ 8807/NJ 8810</strain>
        <tissue evidence="1">Young leaf</tissue>
    </source>
</reference>
<name>A0ACB7YIA3_9ERIC</name>
<organism evidence="1 2">
    <name type="scientific">Vaccinium darrowii</name>
    <dbReference type="NCBI Taxonomy" id="229202"/>
    <lineage>
        <taxon>Eukaryota</taxon>
        <taxon>Viridiplantae</taxon>
        <taxon>Streptophyta</taxon>
        <taxon>Embryophyta</taxon>
        <taxon>Tracheophyta</taxon>
        <taxon>Spermatophyta</taxon>
        <taxon>Magnoliopsida</taxon>
        <taxon>eudicotyledons</taxon>
        <taxon>Gunneridae</taxon>
        <taxon>Pentapetalae</taxon>
        <taxon>asterids</taxon>
        <taxon>Ericales</taxon>
        <taxon>Ericaceae</taxon>
        <taxon>Vaccinioideae</taxon>
        <taxon>Vaccinieae</taxon>
        <taxon>Vaccinium</taxon>
    </lineage>
</organism>
<evidence type="ECO:0000313" key="2">
    <source>
        <dbReference type="Proteomes" id="UP000828048"/>
    </source>
</evidence>
<comment type="caution">
    <text evidence="1">The sequence shown here is derived from an EMBL/GenBank/DDBJ whole genome shotgun (WGS) entry which is preliminary data.</text>
</comment>